<evidence type="ECO:0000313" key="2">
    <source>
        <dbReference type="Proteomes" id="UP000659767"/>
    </source>
</evidence>
<comment type="caution">
    <text evidence="1">The sequence shown here is derived from an EMBL/GenBank/DDBJ whole genome shotgun (WGS) entry which is preliminary data.</text>
</comment>
<gene>
    <name evidence="1" type="ORF">GCM10010253_66980</name>
</gene>
<organism evidence="1 2">
    <name type="scientific">Streptomyces badius</name>
    <dbReference type="NCBI Taxonomy" id="1941"/>
    <lineage>
        <taxon>Bacteria</taxon>
        <taxon>Bacillati</taxon>
        <taxon>Actinomycetota</taxon>
        <taxon>Actinomycetes</taxon>
        <taxon>Kitasatosporales</taxon>
        <taxon>Streptomycetaceae</taxon>
        <taxon>Streptomyces</taxon>
    </lineage>
</organism>
<protein>
    <submittedName>
        <fullName evidence="1">Uncharacterized protein</fullName>
    </submittedName>
</protein>
<accession>A0ABQ2TRJ1</accession>
<name>A0ABQ2TRJ1_STRBA</name>
<dbReference type="Proteomes" id="UP000659767">
    <property type="component" value="Unassembled WGS sequence"/>
</dbReference>
<proteinExistence type="predicted"/>
<reference evidence="2" key="1">
    <citation type="journal article" date="2019" name="Int. J. Syst. Evol. Microbiol.">
        <title>The Global Catalogue of Microorganisms (GCM) 10K type strain sequencing project: providing services to taxonomists for standard genome sequencing and annotation.</title>
        <authorList>
            <consortium name="The Broad Institute Genomics Platform"/>
            <consortium name="The Broad Institute Genome Sequencing Center for Infectious Disease"/>
            <person name="Wu L."/>
            <person name="Ma J."/>
        </authorList>
    </citation>
    <scope>NUCLEOTIDE SEQUENCE [LARGE SCALE GENOMIC DNA]</scope>
    <source>
        <strain evidence="2">JCM 4350</strain>
    </source>
</reference>
<dbReference type="RefSeq" id="WP_199889889.1">
    <property type="nucleotide sequence ID" value="NZ_BMSZ01000033.1"/>
</dbReference>
<sequence length="64" mass="6929">MHSCLATPSALAVGVDHPNPAEVELPDAPTVDKPIVTNWSTKRDEVTPRVVRRRDAQAGLWQAG</sequence>
<dbReference type="EMBL" id="BMSZ01000033">
    <property type="protein sequence ID" value="GGS83001.1"/>
    <property type="molecule type" value="Genomic_DNA"/>
</dbReference>
<evidence type="ECO:0000313" key="1">
    <source>
        <dbReference type="EMBL" id="GGS83001.1"/>
    </source>
</evidence>
<keyword evidence="2" id="KW-1185">Reference proteome</keyword>